<dbReference type="Pfam" id="PF02518">
    <property type="entry name" value="HATPase_c"/>
    <property type="match status" value="1"/>
</dbReference>
<gene>
    <name evidence="11" type="ORF">M670_03902</name>
</gene>
<dbReference type="Proteomes" id="UP000027936">
    <property type="component" value="Unassembled WGS sequence"/>
</dbReference>
<protein>
    <recommendedName>
        <fullName evidence="2">histidine kinase</fullName>
        <ecNumber evidence="2">2.7.13.3</ecNumber>
    </recommendedName>
</protein>
<name>A0A072NU96_SCHAZ</name>
<evidence type="ECO:0000313" key="12">
    <source>
        <dbReference type="Proteomes" id="UP000027936"/>
    </source>
</evidence>
<dbReference type="Gene3D" id="3.30.565.10">
    <property type="entry name" value="Histidine kinase-like ATPase, C-terminal domain"/>
    <property type="match status" value="1"/>
</dbReference>
<dbReference type="PANTHER" id="PTHR43065">
    <property type="entry name" value="SENSOR HISTIDINE KINASE"/>
    <property type="match status" value="1"/>
</dbReference>
<keyword evidence="9" id="KW-0812">Transmembrane</keyword>
<dbReference type="EMBL" id="JJRY01000021">
    <property type="protein sequence ID" value="KEF36820.1"/>
    <property type="molecule type" value="Genomic_DNA"/>
</dbReference>
<dbReference type="PRINTS" id="PR00344">
    <property type="entry name" value="BCTRLSENSOR"/>
</dbReference>
<keyword evidence="5" id="KW-0547">Nucleotide-binding</keyword>
<dbReference type="InterPro" id="IPR005467">
    <property type="entry name" value="His_kinase_dom"/>
</dbReference>
<accession>A0A072NU96</accession>
<feature type="transmembrane region" description="Helical" evidence="9">
    <location>
        <begin position="153"/>
        <end position="172"/>
    </location>
</feature>
<evidence type="ECO:0000256" key="3">
    <source>
        <dbReference type="ARBA" id="ARBA00022553"/>
    </source>
</evidence>
<dbReference type="GO" id="GO:0005524">
    <property type="term" value="F:ATP binding"/>
    <property type="evidence" value="ECO:0007669"/>
    <property type="project" value="UniProtKB-KW"/>
</dbReference>
<dbReference type="RefSeq" id="WP_152551283.1">
    <property type="nucleotide sequence ID" value="NZ_JJRY01000021.1"/>
</dbReference>
<evidence type="ECO:0000256" key="2">
    <source>
        <dbReference type="ARBA" id="ARBA00012438"/>
    </source>
</evidence>
<dbReference type="SUPFAM" id="SSF55874">
    <property type="entry name" value="ATPase domain of HSP90 chaperone/DNA topoisomerase II/histidine kinase"/>
    <property type="match status" value="1"/>
</dbReference>
<reference evidence="11 12" key="1">
    <citation type="submission" date="2014-04" db="EMBL/GenBank/DDBJ databases">
        <title>Draft genome sequence of Bacillus azotoformans MEV2011, a (co-) denitrifying strain unable to grow in the presence of oxygen.</title>
        <authorList>
            <person name="Nielsen M."/>
            <person name="Schreiber L."/>
            <person name="Finster K."/>
            <person name="Schramm A."/>
        </authorList>
    </citation>
    <scope>NUCLEOTIDE SEQUENCE [LARGE SCALE GENOMIC DNA]</scope>
    <source>
        <strain evidence="11 12">MEV2011</strain>
    </source>
</reference>
<evidence type="ECO:0000256" key="9">
    <source>
        <dbReference type="SAM" id="Phobius"/>
    </source>
</evidence>
<evidence type="ECO:0000313" key="11">
    <source>
        <dbReference type="EMBL" id="KEF36820.1"/>
    </source>
</evidence>
<keyword evidence="3" id="KW-0597">Phosphoprotein</keyword>
<comment type="catalytic activity">
    <reaction evidence="1">
        <text>ATP + protein L-histidine = ADP + protein N-phospho-L-histidine.</text>
        <dbReference type="EC" id="2.7.13.3"/>
    </reaction>
</comment>
<comment type="caution">
    <text evidence="11">The sequence shown here is derived from an EMBL/GenBank/DDBJ whole genome shotgun (WGS) entry which is preliminary data.</text>
</comment>
<dbReference type="InterPro" id="IPR004358">
    <property type="entry name" value="Sig_transdc_His_kin-like_C"/>
</dbReference>
<feature type="transmembrane region" description="Helical" evidence="9">
    <location>
        <begin position="53"/>
        <end position="71"/>
    </location>
</feature>
<keyword evidence="7" id="KW-0067">ATP-binding</keyword>
<dbReference type="AlphaFoldDB" id="A0A072NU96"/>
<evidence type="ECO:0000256" key="6">
    <source>
        <dbReference type="ARBA" id="ARBA00022777"/>
    </source>
</evidence>
<feature type="transmembrane region" description="Helical" evidence="9">
    <location>
        <begin position="118"/>
        <end position="141"/>
    </location>
</feature>
<proteinExistence type="predicted"/>
<evidence type="ECO:0000256" key="4">
    <source>
        <dbReference type="ARBA" id="ARBA00022679"/>
    </source>
</evidence>
<evidence type="ECO:0000256" key="1">
    <source>
        <dbReference type="ARBA" id="ARBA00000085"/>
    </source>
</evidence>
<organism evidence="11 12">
    <name type="scientific">Schinkia azotoformans MEV2011</name>
    <dbReference type="NCBI Taxonomy" id="1348973"/>
    <lineage>
        <taxon>Bacteria</taxon>
        <taxon>Bacillati</taxon>
        <taxon>Bacillota</taxon>
        <taxon>Bacilli</taxon>
        <taxon>Bacillales</taxon>
        <taxon>Bacillaceae</taxon>
        <taxon>Calidifontibacillus/Schinkia group</taxon>
        <taxon>Schinkia</taxon>
    </lineage>
</organism>
<dbReference type="GO" id="GO:0000160">
    <property type="term" value="P:phosphorelay signal transduction system"/>
    <property type="evidence" value="ECO:0007669"/>
    <property type="project" value="UniProtKB-KW"/>
</dbReference>
<keyword evidence="6 11" id="KW-0418">Kinase</keyword>
<dbReference type="PANTHER" id="PTHR43065:SF10">
    <property type="entry name" value="PEROXIDE STRESS-ACTIVATED HISTIDINE KINASE MAK3"/>
    <property type="match status" value="1"/>
</dbReference>
<keyword evidence="8" id="KW-0902">Two-component regulatory system</keyword>
<feature type="transmembrane region" description="Helical" evidence="9">
    <location>
        <begin position="86"/>
        <end position="106"/>
    </location>
</feature>
<evidence type="ECO:0000256" key="5">
    <source>
        <dbReference type="ARBA" id="ARBA00022741"/>
    </source>
</evidence>
<evidence type="ECO:0000259" key="10">
    <source>
        <dbReference type="PROSITE" id="PS50109"/>
    </source>
</evidence>
<dbReference type="GO" id="GO:0004673">
    <property type="term" value="F:protein histidine kinase activity"/>
    <property type="evidence" value="ECO:0007669"/>
    <property type="project" value="UniProtKB-EC"/>
</dbReference>
<evidence type="ECO:0000256" key="8">
    <source>
        <dbReference type="ARBA" id="ARBA00023012"/>
    </source>
</evidence>
<dbReference type="PROSITE" id="PS50109">
    <property type="entry name" value="HIS_KIN"/>
    <property type="match status" value="1"/>
</dbReference>
<dbReference type="PATRIC" id="fig|1348973.3.peg.3784"/>
<dbReference type="EC" id="2.7.13.3" evidence="2"/>
<feature type="transmembrane region" description="Helical" evidence="9">
    <location>
        <begin position="7"/>
        <end position="25"/>
    </location>
</feature>
<dbReference type="CDD" id="cd00075">
    <property type="entry name" value="HATPase"/>
    <property type="match status" value="1"/>
</dbReference>
<dbReference type="InterPro" id="IPR036890">
    <property type="entry name" value="HATPase_C_sf"/>
</dbReference>
<evidence type="ECO:0000256" key="7">
    <source>
        <dbReference type="ARBA" id="ARBA00022840"/>
    </source>
</evidence>
<feature type="transmembrane region" description="Helical" evidence="9">
    <location>
        <begin position="31"/>
        <end position="48"/>
    </location>
</feature>
<sequence>MNTHHMSLKILIIVLVTAFLGEFKITPFTSTFRFGLGSAGFFFLLLFYKDVPYLLTGFITGIFTTFFRIALDAAVHYESFSFIDSFITRSPAIGYYVFFAIVLHIVTKRQDHSFSPMMLGVIGICCDVIANLGEITLHLIINDTTIIPTNIGFIIWVAIFRSFFVVGLFTMIESYRIKAIFNEQQIRFEQVQTILSNLYIEGFYLKKTLSVIESITLKAHNLYQDLNRDPNSSENSRIALSIAQEIHEVKKDNQRILAGLEDVIQQEKAIKPLSLMEIVNLSIKANQNYIEFLRKNIEIIVTVHNGEVKTHLSYPLLVILNNLVANSIEAIEVDTEGFVKINVKKNESELIIEVIDNGPGIHPDEHDVIFEPGFSTKFTETGKLSNGIGLSHVKLMVEELQGGINVHSTKEQTTFTVTLPFDLLI</sequence>
<keyword evidence="9" id="KW-0472">Membrane</keyword>
<keyword evidence="4 11" id="KW-0808">Transferase</keyword>
<dbReference type="InterPro" id="IPR003594">
    <property type="entry name" value="HATPase_dom"/>
</dbReference>
<dbReference type="SMART" id="SM00387">
    <property type="entry name" value="HATPase_c"/>
    <property type="match status" value="1"/>
</dbReference>
<feature type="domain" description="Histidine kinase" evidence="10">
    <location>
        <begin position="205"/>
        <end position="423"/>
    </location>
</feature>
<keyword evidence="9" id="KW-1133">Transmembrane helix</keyword>